<comment type="caution">
    <text evidence="1">The sequence shown here is derived from an EMBL/GenBank/DDBJ whole genome shotgun (WGS) entry which is preliminary data.</text>
</comment>
<keyword evidence="2" id="KW-1185">Reference proteome</keyword>
<dbReference type="EMBL" id="CM044708">
    <property type="protein sequence ID" value="KAI5650304.1"/>
    <property type="molecule type" value="Genomic_DNA"/>
</dbReference>
<proteinExistence type="predicted"/>
<organism evidence="1 2">
    <name type="scientific">Catharanthus roseus</name>
    <name type="common">Madagascar periwinkle</name>
    <name type="synonym">Vinca rosea</name>
    <dbReference type="NCBI Taxonomy" id="4058"/>
    <lineage>
        <taxon>Eukaryota</taxon>
        <taxon>Viridiplantae</taxon>
        <taxon>Streptophyta</taxon>
        <taxon>Embryophyta</taxon>
        <taxon>Tracheophyta</taxon>
        <taxon>Spermatophyta</taxon>
        <taxon>Magnoliopsida</taxon>
        <taxon>eudicotyledons</taxon>
        <taxon>Gunneridae</taxon>
        <taxon>Pentapetalae</taxon>
        <taxon>asterids</taxon>
        <taxon>lamiids</taxon>
        <taxon>Gentianales</taxon>
        <taxon>Apocynaceae</taxon>
        <taxon>Rauvolfioideae</taxon>
        <taxon>Vinceae</taxon>
        <taxon>Catharanthinae</taxon>
        <taxon>Catharanthus</taxon>
    </lineage>
</organism>
<evidence type="ECO:0000313" key="1">
    <source>
        <dbReference type="EMBL" id="KAI5650304.1"/>
    </source>
</evidence>
<sequence length="129" mass="14214">MAWDGNLTSKMASSFSYISPSTTSLALFFFFFFFLLLAMADEQKLKIPELADSSPVEPLKKLKSSSSPKTNEIPFPPMGRKGGRRHYRDGVFNASAHEVPSGPNPISNSSSLHHLGNLEKDNHSLWGVS</sequence>
<gene>
    <name evidence="1" type="ORF">M9H77_36309</name>
</gene>
<dbReference type="Proteomes" id="UP001060085">
    <property type="component" value="Linkage Group LG08"/>
</dbReference>
<reference evidence="2" key="1">
    <citation type="journal article" date="2023" name="Nat. Plants">
        <title>Single-cell RNA sequencing provides a high-resolution roadmap for understanding the multicellular compartmentation of specialized metabolism.</title>
        <authorList>
            <person name="Sun S."/>
            <person name="Shen X."/>
            <person name="Li Y."/>
            <person name="Li Y."/>
            <person name="Wang S."/>
            <person name="Li R."/>
            <person name="Zhang H."/>
            <person name="Shen G."/>
            <person name="Guo B."/>
            <person name="Wei J."/>
            <person name="Xu J."/>
            <person name="St-Pierre B."/>
            <person name="Chen S."/>
            <person name="Sun C."/>
        </authorList>
    </citation>
    <scope>NUCLEOTIDE SEQUENCE [LARGE SCALE GENOMIC DNA]</scope>
</reference>
<accession>A0ACB9ZSF6</accession>
<evidence type="ECO:0000313" key="2">
    <source>
        <dbReference type="Proteomes" id="UP001060085"/>
    </source>
</evidence>
<protein>
    <submittedName>
        <fullName evidence="1">Uncharacterized protein</fullName>
    </submittedName>
</protein>
<name>A0ACB9ZSF6_CATRO</name>